<protein>
    <submittedName>
        <fullName evidence="2">Uncharacterized protein</fullName>
    </submittedName>
</protein>
<accession>A0A699VE90</accession>
<dbReference type="AlphaFoldDB" id="A0A699VE90"/>
<comment type="caution">
    <text evidence="2">The sequence shown here is derived from an EMBL/GenBank/DDBJ whole genome shotgun (WGS) entry which is preliminary data.</text>
</comment>
<proteinExistence type="predicted"/>
<feature type="compositionally biased region" description="Basic and acidic residues" evidence="1">
    <location>
        <begin position="47"/>
        <end position="59"/>
    </location>
</feature>
<evidence type="ECO:0000256" key="1">
    <source>
        <dbReference type="SAM" id="MobiDB-lite"/>
    </source>
</evidence>
<feature type="region of interest" description="Disordered" evidence="1">
    <location>
        <begin position="29"/>
        <end position="76"/>
    </location>
</feature>
<organism evidence="2">
    <name type="scientific">Tanacetum cinerariifolium</name>
    <name type="common">Dalmatian daisy</name>
    <name type="synonym">Chrysanthemum cinerariifolium</name>
    <dbReference type="NCBI Taxonomy" id="118510"/>
    <lineage>
        <taxon>Eukaryota</taxon>
        <taxon>Viridiplantae</taxon>
        <taxon>Streptophyta</taxon>
        <taxon>Embryophyta</taxon>
        <taxon>Tracheophyta</taxon>
        <taxon>Spermatophyta</taxon>
        <taxon>Magnoliopsida</taxon>
        <taxon>eudicotyledons</taxon>
        <taxon>Gunneridae</taxon>
        <taxon>Pentapetalae</taxon>
        <taxon>asterids</taxon>
        <taxon>campanulids</taxon>
        <taxon>Asterales</taxon>
        <taxon>Asteraceae</taxon>
        <taxon>Asteroideae</taxon>
        <taxon>Anthemideae</taxon>
        <taxon>Anthemidinae</taxon>
        <taxon>Tanacetum</taxon>
    </lineage>
</organism>
<feature type="compositionally biased region" description="Low complexity" evidence="1">
    <location>
        <begin position="60"/>
        <end position="76"/>
    </location>
</feature>
<name>A0A699VE90_TANCI</name>
<feature type="non-terminal residue" evidence="2">
    <location>
        <position position="139"/>
    </location>
</feature>
<sequence length="139" mass="15150">PVVAGNQSNGSAGTKFKGFSWCWIQTIRGGGNKDAKDSGNEDSEVPSTKEPRVNQEKDANVNSTNNINVVSPPNNAAGIEDNVVDENIVYGCVDDPNMPDLEEIRRFSDAENDDSGADMNNLDTYFQVNHVPTIRIHKV</sequence>
<gene>
    <name evidence="2" type="ORF">Tci_904258</name>
</gene>
<reference evidence="2" key="1">
    <citation type="journal article" date="2019" name="Sci. Rep.">
        <title>Draft genome of Tanacetum cinerariifolium, the natural source of mosquito coil.</title>
        <authorList>
            <person name="Yamashiro T."/>
            <person name="Shiraishi A."/>
            <person name="Satake H."/>
            <person name="Nakayama K."/>
        </authorList>
    </citation>
    <scope>NUCLEOTIDE SEQUENCE</scope>
</reference>
<evidence type="ECO:0000313" key="2">
    <source>
        <dbReference type="EMBL" id="GFD32289.1"/>
    </source>
</evidence>
<dbReference type="EMBL" id="BKCJ011422753">
    <property type="protein sequence ID" value="GFD32289.1"/>
    <property type="molecule type" value="Genomic_DNA"/>
</dbReference>
<feature type="non-terminal residue" evidence="2">
    <location>
        <position position="1"/>
    </location>
</feature>